<evidence type="ECO:0000313" key="8">
    <source>
        <dbReference type="EMBL" id="GAA2174967.1"/>
    </source>
</evidence>
<evidence type="ECO:0000259" key="7">
    <source>
        <dbReference type="Pfam" id="PF13396"/>
    </source>
</evidence>
<evidence type="ECO:0000256" key="6">
    <source>
        <dbReference type="SAM" id="Phobius"/>
    </source>
</evidence>
<comment type="subcellular location">
    <subcellularLocation>
        <location evidence="1">Cell membrane</location>
        <topology evidence="1">Multi-pass membrane protein</topology>
    </subcellularLocation>
</comment>
<reference evidence="8 9" key="1">
    <citation type="journal article" date="2019" name="Int. J. Syst. Evol. Microbiol.">
        <title>The Global Catalogue of Microorganisms (GCM) 10K type strain sequencing project: providing services to taxonomists for standard genome sequencing and annotation.</title>
        <authorList>
            <consortium name="The Broad Institute Genomics Platform"/>
            <consortium name="The Broad Institute Genome Sequencing Center for Infectious Disease"/>
            <person name="Wu L."/>
            <person name="Ma J."/>
        </authorList>
    </citation>
    <scope>NUCLEOTIDE SEQUENCE [LARGE SCALE GENOMIC DNA]</scope>
    <source>
        <strain evidence="8 9">JCM 14917</strain>
    </source>
</reference>
<feature type="domain" description="Cardiolipin synthase N-terminal" evidence="7">
    <location>
        <begin position="32"/>
        <end position="74"/>
    </location>
</feature>
<dbReference type="Pfam" id="PF13396">
    <property type="entry name" value="PLDc_N"/>
    <property type="match status" value="1"/>
</dbReference>
<keyword evidence="3 6" id="KW-0812">Transmembrane</keyword>
<keyword evidence="9" id="KW-1185">Reference proteome</keyword>
<dbReference type="RefSeq" id="WP_277359019.1">
    <property type="nucleotide sequence ID" value="NZ_BAAAON010000001.1"/>
</dbReference>
<keyword evidence="4 6" id="KW-1133">Transmembrane helix</keyword>
<keyword evidence="2" id="KW-1003">Cell membrane</keyword>
<evidence type="ECO:0000256" key="2">
    <source>
        <dbReference type="ARBA" id="ARBA00022475"/>
    </source>
</evidence>
<name>A0ABN3AUU4_9MICC</name>
<proteinExistence type="predicted"/>
<dbReference type="InterPro" id="IPR027379">
    <property type="entry name" value="CLS_N"/>
</dbReference>
<dbReference type="EMBL" id="BAAAON010000001">
    <property type="protein sequence ID" value="GAA2174967.1"/>
    <property type="molecule type" value="Genomic_DNA"/>
</dbReference>
<evidence type="ECO:0000313" key="9">
    <source>
        <dbReference type="Proteomes" id="UP001500974"/>
    </source>
</evidence>
<feature type="transmembrane region" description="Helical" evidence="6">
    <location>
        <begin position="52"/>
        <end position="72"/>
    </location>
</feature>
<keyword evidence="5 6" id="KW-0472">Membrane</keyword>
<evidence type="ECO:0000256" key="1">
    <source>
        <dbReference type="ARBA" id="ARBA00004651"/>
    </source>
</evidence>
<evidence type="ECO:0000256" key="5">
    <source>
        <dbReference type="ARBA" id="ARBA00023136"/>
    </source>
</evidence>
<sequence length="92" mass="9947">MLAWTTQSSSNPLIPNQWEFTVLGIGMLALFLFVVALIDIARSRHLTGLARAVWVLVVLALPLVGPLLWLVIGRLGNATTRVAKKSPASSAR</sequence>
<evidence type="ECO:0000256" key="4">
    <source>
        <dbReference type="ARBA" id="ARBA00022989"/>
    </source>
</evidence>
<comment type="caution">
    <text evidence="8">The sequence shown here is derived from an EMBL/GenBank/DDBJ whole genome shotgun (WGS) entry which is preliminary data.</text>
</comment>
<gene>
    <name evidence="8" type="ORF">GCM10009784_15470</name>
</gene>
<organism evidence="8 9">
    <name type="scientific">Arthrobacter parietis</name>
    <dbReference type="NCBI Taxonomy" id="271434"/>
    <lineage>
        <taxon>Bacteria</taxon>
        <taxon>Bacillati</taxon>
        <taxon>Actinomycetota</taxon>
        <taxon>Actinomycetes</taxon>
        <taxon>Micrococcales</taxon>
        <taxon>Micrococcaceae</taxon>
        <taxon>Arthrobacter</taxon>
    </lineage>
</organism>
<dbReference type="Proteomes" id="UP001500974">
    <property type="component" value="Unassembled WGS sequence"/>
</dbReference>
<protein>
    <recommendedName>
        <fullName evidence="7">Cardiolipin synthase N-terminal domain-containing protein</fullName>
    </recommendedName>
</protein>
<accession>A0ABN3AUU4</accession>
<feature type="transmembrane region" description="Helical" evidence="6">
    <location>
        <begin position="20"/>
        <end position="40"/>
    </location>
</feature>
<evidence type="ECO:0000256" key="3">
    <source>
        <dbReference type="ARBA" id="ARBA00022692"/>
    </source>
</evidence>